<feature type="compositionally biased region" description="Polar residues" evidence="1">
    <location>
        <begin position="670"/>
        <end position="691"/>
    </location>
</feature>
<keyword evidence="2" id="KW-1133">Transmembrane helix</keyword>
<sequence length="691" mass="78991">MTCRQTLQTLFTEIPDVFWPGIALLKADVQIINRSPQLGSHPLLSSATQFPSCQVSAGNLGSVRHQHWLLFCWTSSWLLQPPFDFSFSRQISISHIFGTATGLKTPSDRNPSKTSRPSIMAAFLFGRSTDLPWPQGDSGNSSDTILSGVHFNLSTLQFFNYTLYGNETLSNGSSCYMNTPKLIADYLYENGSFVNSTSCYKAIDPIGTRGITGIAMCAAFGVALVLSLTTLAKHGKLYIPKDSRFYPIGRRWQWYWAFFVCGCAFAGLILNVDVDRYRVQELPIIVTTFFYYLMSLGTVCVVWEAVRHWGSWLERQYVDPNPFILPDDDRRSKIEFYLPLWFYLIAWMNFFMIIPRNWTFAYKQNDPEQMATEAEPSATGPRFKAGAFLLFVCWLTICFSMWHSIKHYKPRNRGFFNRSIGLVRAIPLRFLLIIPLCLGVVGYQALISFQFQYSVVKADGPVPIIYGWGYGCPLLILFIQILYGWASPNEDKELIRLRRERGQASDRELGITRKPAWWSRVRGDHIVGSFRDRLLKNVEEIGPTQGTGRREEGEMERHIRENMRDEARDEDGDIELPNLRKNEYNPREDRAGVSNIRRKSAVGPDGEERLDRATTDRVINLASNILFPNPEEVEKRDREAELERARRIAYLQEDGPAPPSYSEQQRSRRTSNGTLNSVNAPPTQVRSMLDL</sequence>
<evidence type="ECO:0000256" key="2">
    <source>
        <dbReference type="SAM" id="Phobius"/>
    </source>
</evidence>
<dbReference type="Pfam" id="PF10361">
    <property type="entry name" value="DUF2434"/>
    <property type="match status" value="1"/>
</dbReference>
<keyword evidence="2" id="KW-0812">Transmembrane</keyword>
<dbReference type="InterPro" id="IPR018830">
    <property type="entry name" value="DUF2434"/>
</dbReference>
<dbReference type="AlphaFoldDB" id="A0A0B7JZ57"/>
<keyword evidence="2" id="KW-0472">Membrane</keyword>
<accession>A0A0B7JZ57</accession>
<dbReference type="EMBL" id="CDPU01000011">
    <property type="protein sequence ID" value="CEO48552.1"/>
    <property type="molecule type" value="Genomic_DNA"/>
</dbReference>
<gene>
    <name evidence="3" type="ORF">BN869_000004609_1</name>
</gene>
<reference evidence="3" key="1">
    <citation type="submission" date="2015-01" db="EMBL/GenBank/DDBJ databases">
        <authorList>
            <person name="Durling Mikael"/>
        </authorList>
    </citation>
    <scope>NUCLEOTIDE SEQUENCE</scope>
</reference>
<organism evidence="3">
    <name type="scientific">Bionectria ochroleuca</name>
    <name type="common">Gliocladium roseum</name>
    <dbReference type="NCBI Taxonomy" id="29856"/>
    <lineage>
        <taxon>Eukaryota</taxon>
        <taxon>Fungi</taxon>
        <taxon>Dikarya</taxon>
        <taxon>Ascomycota</taxon>
        <taxon>Pezizomycotina</taxon>
        <taxon>Sordariomycetes</taxon>
        <taxon>Hypocreomycetidae</taxon>
        <taxon>Hypocreales</taxon>
        <taxon>Bionectriaceae</taxon>
        <taxon>Clonostachys</taxon>
    </lineage>
</organism>
<feature type="transmembrane region" description="Helical" evidence="2">
    <location>
        <begin position="211"/>
        <end position="232"/>
    </location>
</feature>
<proteinExistence type="predicted"/>
<feature type="transmembrane region" description="Helical" evidence="2">
    <location>
        <begin position="426"/>
        <end position="445"/>
    </location>
</feature>
<protein>
    <submittedName>
        <fullName evidence="3">Uncharacterized protein</fullName>
    </submittedName>
</protein>
<feature type="transmembrane region" description="Helical" evidence="2">
    <location>
        <begin position="465"/>
        <end position="486"/>
    </location>
</feature>
<feature type="transmembrane region" description="Helical" evidence="2">
    <location>
        <begin position="284"/>
        <end position="306"/>
    </location>
</feature>
<feature type="transmembrane region" description="Helical" evidence="2">
    <location>
        <begin position="253"/>
        <end position="272"/>
    </location>
</feature>
<feature type="region of interest" description="Disordered" evidence="1">
    <location>
        <begin position="584"/>
        <end position="613"/>
    </location>
</feature>
<evidence type="ECO:0000256" key="1">
    <source>
        <dbReference type="SAM" id="MobiDB-lite"/>
    </source>
</evidence>
<name>A0A0B7JZ57_BIOOC</name>
<feature type="transmembrane region" description="Helical" evidence="2">
    <location>
        <begin position="385"/>
        <end position="405"/>
    </location>
</feature>
<evidence type="ECO:0000313" key="3">
    <source>
        <dbReference type="EMBL" id="CEO48552.1"/>
    </source>
</evidence>
<feature type="region of interest" description="Disordered" evidence="1">
    <location>
        <begin position="647"/>
        <end position="691"/>
    </location>
</feature>
<feature type="transmembrane region" description="Helical" evidence="2">
    <location>
        <begin position="336"/>
        <end position="354"/>
    </location>
</feature>